<feature type="compositionally biased region" description="Basic and acidic residues" evidence="4">
    <location>
        <begin position="1383"/>
        <end position="1395"/>
    </location>
</feature>
<feature type="compositionally biased region" description="Polar residues" evidence="4">
    <location>
        <begin position="262"/>
        <end position="284"/>
    </location>
</feature>
<feature type="compositionally biased region" description="Polar residues" evidence="4">
    <location>
        <begin position="1421"/>
        <end position="1442"/>
    </location>
</feature>
<dbReference type="InterPro" id="IPR024545">
    <property type="entry name" value="Mto1-like_Mto2p-bd"/>
</dbReference>
<dbReference type="GO" id="GO:0005815">
    <property type="term" value="C:microtubule organizing center"/>
    <property type="evidence" value="ECO:0007669"/>
    <property type="project" value="InterPro"/>
</dbReference>
<comment type="subcellular location">
    <subcellularLocation>
        <location evidence="1">Cytoplasm</location>
    </subcellularLocation>
</comment>
<feature type="compositionally biased region" description="Polar residues" evidence="4">
    <location>
        <begin position="1449"/>
        <end position="1458"/>
    </location>
</feature>
<feature type="domain" description="Centrosomin N-terminal motif 1" evidence="5">
    <location>
        <begin position="439"/>
        <end position="510"/>
    </location>
</feature>
<sequence>MDNHSPVSQGRAQREHEYQHDSSADDQSGYFSSPRPSDAERQHSSSSLHFSDAPDATDLHSERERSLDEREIQRQLRDVESSFLPESNASESTEERHGADDTYMNLGSTTNTPPLKSFLSPKPCDQEPENDEEFDDERNENMSEEERDYEDHGASQRSSGTDVLDSPSAAAAQRNTMRTNGPSGLRNELSARAVADSVPSRSSSKSLRASSLARSHSSGSGSQRSVRRQTKDSRLDVPSITTSADDSPSSTASPLRRPGSFHNRQASHASTYSESSNKSDSTINADFALQTGGAAPGDSPLSSRTARDLNRLPSFGSVVSDMSRDADAGKPSFNRGFSAATGLARSKIKEEEETASLASPTTPRAQNFSASTSNAGREPTDTVIAAHIQNIRVPETVARDFQSRYRSTSPEKRSVSTATSTVTSTTAGGTQRGGQSTLTLKEQNSKIDKLSKENFDLKLKIHFLDQALQSRSEEGVKDLIDKNVQLQTDLAKERRDGQGLKRKMRELERRLGEVEEELAEERERGEEVKWRGQQEMEVEISELREELDEARVRITKLSAENLAKEMEKRKMQEWMAAMQERGGEGEEEVQMWRDLLTEEQGRREMVEDEARRLREEVGALRKEGERRKKEDEKRERTERSRSIASEKTEERNGNTSASSVTLVEQLRHENVELRRDLSAQTSMLSSRNKERERLQQEIEDLKMLQRKGGDMRSMTGDSILERSASRAARTPSRASGLTGSRVSDAERDEYERREGLLRDENAQLRLEYQDLEKEAAARLDYITQLEEDIKNLEMDLSAAVEDLRALQKERDEALLMVELREGDLEKLTDDYRKLEEEAVFNIEGLEENLAQVERDRDRTANELKTRNEDFSSLQMELKSLGSKLLQLETDRHSSLKRIEILEQELDDANQELEAFERKLQEAEQKNHRLEVQAESLQNEVTFLREEQEGDKIKIGDLTNALHAAQQAVQDEKEKMQELEASLVEERRQRELIDDQSKQEVQKVINDLNTENSKSRDDLRKLRRNMSSKENEAATYKSRLEELETSLRRALGDLAGTRSTLLQDVEKLQHDLTNTLQDLDSARADIADKDRLIKSRDVLLESSGLEARRLSDLLDKERQARKHDLHNFEMSQRGNSSHLRAIANHETRSLELETALSQAKRRATLLENQFKEQLNERNALLLSLWNRLSTLCGAEWAQQNGTVGGGVTSVESIAKNLPSFQRNVLAACKAIENLFSGLKGRIRMAERSMSKDLTTLSHGLEQRSKRLEQVERMAGELGEVNAQLRSAIANSHLSASTTGRSPSAMAANLVGGNKLSKAHQEEMRSLRNEVKLLQKELKIHRAAPSQEAQERIAQGEGSRRSMSGTRRSSVLGLIGGALGGEGRTGSRDGEGGSRLSPREIAGKIMRHNSEGAVRTLNLSGLAQGQSSEVQRQPSNASGSTQRMSVDLQAQGPSQSQSLDQGGPVLVDPAATPSDQRWIHRLRELERRLKAEREARLLDRKGMRQRLNESSAANEELRAELDRERERMGSITSLSSFHSAQDEVETEQVATPRASLSRRETERSRRGRSEDSVD</sequence>
<feature type="coiled-coil region" evidence="3">
    <location>
        <begin position="440"/>
        <end position="560"/>
    </location>
</feature>
<keyword evidence="2" id="KW-0963">Cytoplasm</keyword>
<feature type="compositionally biased region" description="Low complexity" evidence="4">
    <location>
        <begin position="1359"/>
        <end position="1371"/>
    </location>
</feature>
<feature type="compositionally biased region" description="Polar residues" evidence="4">
    <location>
        <begin position="356"/>
        <end position="375"/>
    </location>
</feature>
<feature type="compositionally biased region" description="Low complexity" evidence="4">
    <location>
        <begin position="725"/>
        <end position="735"/>
    </location>
</feature>
<evidence type="ECO:0000256" key="3">
    <source>
        <dbReference type="SAM" id="Coils"/>
    </source>
</evidence>
<feature type="compositionally biased region" description="Polar residues" evidence="4">
    <location>
        <begin position="1528"/>
        <end position="1537"/>
    </location>
</feature>
<feature type="region of interest" description="Disordered" evidence="4">
    <location>
        <begin position="1421"/>
        <end position="1470"/>
    </location>
</feature>
<evidence type="ECO:0000259" key="6">
    <source>
        <dbReference type="Pfam" id="PF12808"/>
    </source>
</evidence>
<feature type="domain" description="Mto1-like Mto2p-binding" evidence="6">
    <location>
        <begin position="1475"/>
        <end position="1525"/>
    </location>
</feature>
<feature type="compositionally biased region" description="Basic and acidic residues" evidence="4">
    <location>
        <begin position="743"/>
        <end position="753"/>
    </location>
</feature>
<dbReference type="InterPro" id="IPR012943">
    <property type="entry name" value="Cnn_1N"/>
</dbReference>
<feature type="compositionally biased region" description="Polar residues" evidence="4">
    <location>
        <begin position="1"/>
        <end position="11"/>
    </location>
</feature>
<feature type="compositionally biased region" description="Low complexity" evidence="4">
    <location>
        <begin position="415"/>
        <end position="429"/>
    </location>
</feature>
<feature type="compositionally biased region" description="Basic and acidic residues" evidence="4">
    <location>
        <begin position="622"/>
        <end position="652"/>
    </location>
</feature>
<feature type="region of interest" description="Disordered" evidence="4">
    <location>
        <begin position="622"/>
        <end position="659"/>
    </location>
</feature>
<feature type="coiled-coil region" evidence="3">
    <location>
        <begin position="1141"/>
        <end position="1175"/>
    </location>
</feature>
<dbReference type="Pfam" id="PF12808">
    <property type="entry name" value="Mto2_bdg"/>
    <property type="match status" value="1"/>
</dbReference>
<evidence type="ECO:0000313" key="8">
    <source>
        <dbReference type="Proteomes" id="UP000308133"/>
    </source>
</evidence>
<feature type="compositionally biased region" description="Basic and acidic residues" evidence="4">
    <location>
        <begin position="1555"/>
        <end position="1572"/>
    </location>
</feature>
<comment type="caution">
    <text evidence="7">The sequence shown here is derived from an EMBL/GenBank/DDBJ whole genome shotgun (WGS) entry which is preliminary data.</text>
</comment>
<proteinExistence type="predicted"/>
<evidence type="ECO:0000256" key="4">
    <source>
        <dbReference type="SAM" id="MobiDB-lite"/>
    </source>
</evidence>
<dbReference type="Gene3D" id="1.10.287.1490">
    <property type="match status" value="1"/>
</dbReference>
<feature type="region of interest" description="Disordered" evidence="4">
    <location>
        <begin position="722"/>
        <end position="753"/>
    </location>
</feature>
<evidence type="ECO:0000259" key="5">
    <source>
        <dbReference type="Pfam" id="PF07989"/>
    </source>
</evidence>
<feature type="compositionally biased region" description="Polar residues" evidence="4">
    <location>
        <begin position="25"/>
        <end position="35"/>
    </location>
</feature>
<feature type="compositionally biased region" description="Gly residues" evidence="4">
    <location>
        <begin position="1372"/>
        <end position="1382"/>
    </location>
</feature>
<feature type="compositionally biased region" description="Polar residues" evidence="4">
    <location>
        <begin position="173"/>
        <end position="182"/>
    </location>
</feature>
<feature type="compositionally biased region" description="Low complexity" evidence="4">
    <location>
        <begin position="190"/>
        <end position="224"/>
    </location>
</feature>
<reference evidence="7 8" key="1">
    <citation type="submission" date="2018-02" db="EMBL/GenBank/DDBJ databases">
        <title>Draft genome sequences of Elsinoe sp., causing black scab on jojoba.</title>
        <authorList>
            <person name="Stodart B."/>
            <person name="Jeffress S."/>
            <person name="Ash G."/>
            <person name="Arun Chinnappa K."/>
        </authorList>
    </citation>
    <scope>NUCLEOTIDE SEQUENCE [LARGE SCALE GENOMIC DNA]</scope>
    <source>
        <strain evidence="7 8">Hillstone_2</strain>
    </source>
</reference>
<dbReference type="SUPFAM" id="SSF57997">
    <property type="entry name" value="Tropomyosin"/>
    <property type="match status" value="1"/>
</dbReference>
<evidence type="ECO:0000256" key="2">
    <source>
        <dbReference type="ARBA" id="ARBA00022490"/>
    </source>
</evidence>
<name>A0A4U7B464_9PEZI</name>
<feature type="compositionally biased region" description="Acidic residues" evidence="4">
    <location>
        <begin position="126"/>
        <end position="148"/>
    </location>
</feature>
<feature type="region of interest" description="Disordered" evidence="4">
    <location>
        <begin position="1"/>
        <end position="378"/>
    </location>
</feature>
<keyword evidence="3" id="KW-0175">Coiled coil</keyword>
<dbReference type="Pfam" id="PF07989">
    <property type="entry name" value="Cnn_1N"/>
    <property type="match status" value="1"/>
</dbReference>
<accession>A0A4U7B464</accession>
<feature type="compositionally biased region" description="Basic and acidic residues" evidence="4">
    <location>
        <begin position="1513"/>
        <end position="1526"/>
    </location>
</feature>
<feature type="compositionally biased region" description="Polar residues" evidence="4">
    <location>
        <begin position="105"/>
        <end position="114"/>
    </location>
</feature>
<evidence type="ECO:0000256" key="1">
    <source>
        <dbReference type="ARBA" id="ARBA00004496"/>
    </source>
</evidence>
<protein>
    <submittedName>
        <fullName evidence="7">Putative anucleate primary sterigmata protein B</fullName>
    </submittedName>
</protein>
<feature type="compositionally biased region" description="Basic and acidic residues" evidence="4">
    <location>
        <begin position="57"/>
        <end position="80"/>
    </location>
</feature>
<feature type="region of interest" description="Disordered" evidence="4">
    <location>
        <begin position="1505"/>
        <end position="1572"/>
    </location>
</feature>
<organism evidence="7 8">
    <name type="scientific">Elsinoe australis</name>
    <dbReference type="NCBI Taxonomy" id="40998"/>
    <lineage>
        <taxon>Eukaryota</taxon>
        <taxon>Fungi</taxon>
        <taxon>Dikarya</taxon>
        <taxon>Ascomycota</taxon>
        <taxon>Pezizomycotina</taxon>
        <taxon>Dothideomycetes</taxon>
        <taxon>Dothideomycetidae</taxon>
        <taxon>Myriangiales</taxon>
        <taxon>Elsinoaceae</taxon>
        <taxon>Elsinoe</taxon>
    </lineage>
</organism>
<feature type="compositionally biased region" description="Basic and acidic residues" evidence="4">
    <location>
        <begin position="404"/>
        <end position="414"/>
    </location>
</feature>
<feature type="coiled-coil region" evidence="3">
    <location>
        <begin position="663"/>
        <end position="707"/>
    </location>
</feature>
<feature type="compositionally biased region" description="Low complexity" evidence="4">
    <location>
        <begin position="238"/>
        <end position="254"/>
    </location>
</feature>
<feature type="compositionally biased region" description="Basic and acidic residues" evidence="4">
    <location>
        <begin position="12"/>
        <end position="23"/>
    </location>
</feature>
<dbReference type="EMBL" id="PTQR01000039">
    <property type="protein sequence ID" value="TKX24495.1"/>
    <property type="molecule type" value="Genomic_DNA"/>
</dbReference>
<gene>
    <name evidence="7" type="ORF">C1H76_3102</name>
</gene>
<dbReference type="Proteomes" id="UP000308133">
    <property type="component" value="Unassembled WGS sequence"/>
</dbReference>
<feature type="region of interest" description="Disordered" evidence="4">
    <location>
        <begin position="404"/>
        <end position="438"/>
    </location>
</feature>
<feature type="region of interest" description="Disordered" evidence="4">
    <location>
        <begin position="1340"/>
        <end position="1395"/>
    </location>
</feature>
<evidence type="ECO:0000313" key="7">
    <source>
        <dbReference type="EMBL" id="TKX24495.1"/>
    </source>
</evidence>
<dbReference type="GO" id="GO:0005737">
    <property type="term" value="C:cytoplasm"/>
    <property type="evidence" value="ECO:0007669"/>
    <property type="project" value="UniProtKB-SubCell"/>
</dbReference>